<organism evidence="2 3">
    <name type="scientific">Salvator merianae</name>
    <name type="common">Argentine black and white tegu</name>
    <name type="synonym">Tupinambis merianae</name>
    <dbReference type="NCBI Taxonomy" id="96440"/>
    <lineage>
        <taxon>Eukaryota</taxon>
        <taxon>Metazoa</taxon>
        <taxon>Chordata</taxon>
        <taxon>Craniata</taxon>
        <taxon>Vertebrata</taxon>
        <taxon>Euteleostomi</taxon>
        <taxon>Lepidosauria</taxon>
        <taxon>Squamata</taxon>
        <taxon>Bifurcata</taxon>
        <taxon>Unidentata</taxon>
        <taxon>Episquamata</taxon>
        <taxon>Laterata</taxon>
        <taxon>Teiioidea</taxon>
        <taxon>Teiidae</taxon>
        <taxon>Salvator</taxon>
    </lineage>
</organism>
<dbReference type="PANTHER" id="PTHR10910:SF106">
    <property type="entry name" value="ADENOSINE DEAMINASE DOMAIN-CONTAINING PROTEIN 2"/>
    <property type="match status" value="1"/>
</dbReference>
<dbReference type="PROSITE" id="PS50141">
    <property type="entry name" value="A_DEAMIN_EDITASE"/>
    <property type="match status" value="1"/>
</dbReference>
<evidence type="ECO:0000313" key="3">
    <source>
        <dbReference type="Proteomes" id="UP000694421"/>
    </source>
</evidence>
<evidence type="ECO:0000313" key="2">
    <source>
        <dbReference type="Ensembl" id="ENSSMRP00000019714.1"/>
    </source>
</evidence>
<dbReference type="InterPro" id="IPR002466">
    <property type="entry name" value="A_deamin"/>
</dbReference>
<reference evidence="2" key="2">
    <citation type="submission" date="2025-09" db="UniProtKB">
        <authorList>
            <consortium name="Ensembl"/>
        </authorList>
    </citation>
    <scope>IDENTIFICATION</scope>
</reference>
<dbReference type="Ensembl" id="ENSSMRT00000023131.1">
    <property type="protein sequence ID" value="ENSSMRP00000019714.1"/>
    <property type="gene ID" value="ENSSMRG00000015381.1"/>
</dbReference>
<dbReference type="GO" id="GO:0008251">
    <property type="term" value="F:tRNA-specific adenosine deaminase activity"/>
    <property type="evidence" value="ECO:0007669"/>
    <property type="project" value="TreeGrafter"/>
</dbReference>
<evidence type="ECO:0000259" key="1">
    <source>
        <dbReference type="PROSITE" id="PS50141"/>
    </source>
</evidence>
<dbReference type="PANTHER" id="PTHR10910">
    <property type="entry name" value="EUKARYOTE SPECIFIC DSRNA BINDING PROTEIN"/>
    <property type="match status" value="1"/>
</dbReference>
<accession>A0A8D0CAM6</accession>
<reference evidence="2" key="1">
    <citation type="submission" date="2025-08" db="UniProtKB">
        <authorList>
            <consortium name="Ensembl"/>
        </authorList>
    </citation>
    <scope>IDENTIFICATION</scope>
</reference>
<dbReference type="GeneTree" id="ENSGT00940000161900"/>
<dbReference type="GO" id="GO:0005730">
    <property type="term" value="C:nucleolus"/>
    <property type="evidence" value="ECO:0007669"/>
    <property type="project" value="TreeGrafter"/>
</dbReference>
<protein>
    <recommendedName>
        <fullName evidence="1">A to I editase domain-containing protein</fullName>
    </recommendedName>
</protein>
<dbReference type="GO" id="GO:0003725">
    <property type="term" value="F:double-stranded RNA binding"/>
    <property type="evidence" value="ECO:0007669"/>
    <property type="project" value="TreeGrafter"/>
</dbReference>
<proteinExistence type="predicted"/>
<feature type="domain" description="A to I editase" evidence="1">
    <location>
        <begin position="128"/>
        <end position="440"/>
    </location>
</feature>
<dbReference type="GO" id="GO:0005737">
    <property type="term" value="C:cytoplasm"/>
    <property type="evidence" value="ECO:0007669"/>
    <property type="project" value="TreeGrafter"/>
</dbReference>
<dbReference type="GO" id="GO:0006382">
    <property type="term" value="P:adenosine to inosine editing"/>
    <property type="evidence" value="ECO:0007669"/>
    <property type="project" value="TreeGrafter"/>
</dbReference>
<dbReference type="AlphaFoldDB" id="A0A8D0CAM6"/>
<dbReference type="GO" id="GO:0006396">
    <property type="term" value="P:RNA processing"/>
    <property type="evidence" value="ECO:0007669"/>
    <property type="project" value="InterPro"/>
</dbReference>
<dbReference type="OMA" id="WCLGDED"/>
<dbReference type="GO" id="GO:0003726">
    <property type="term" value="F:double-stranded RNA adenosine deaminase activity"/>
    <property type="evidence" value="ECO:0007669"/>
    <property type="project" value="TreeGrafter"/>
</dbReference>
<keyword evidence="3" id="KW-1185">Reference proteome</keyword>
<dbReference type="Proteomes" id="UP000694421">
    <property type="component" value="Unplaced"/>
</dbReference>
<name>A0A8D0CAM6_SALMN</name>
<dbReference type="SMART" id="SM00552">
    <property type="entry name" value="ADEAMc"/>
    <property type="match status" value="1"/>
</dbReference>
<sequence length="448" mass="49261">MPNEGEKARKDGQKIKLVASLDRNEAEAARKGQHLPASSFCAVSKSSANAANGKGSPAPQVSSVEPLTVEGGVSHAERCAAVTAARCEMLLRENAQFQDCMSSVAAFVLEKEVADSQSPYKETYELVALGTGDVTYNGWMEFSGRRLHDMHGMVVARRALVRYLYKQLLLYCSEDPAAQERCVFCAAEDGQHLRLKPNCFLHLYLRQKPSGPSDNFQTAPLPASSSSMGIQVVIQGALKPLLYCRPSKLRSHVYSASGSDKLTRWSVLGVQGALLSHIIHPVYITSIVIDGAYQDLDALSCVISGRLKQGCWQGLPGGYGRKEVHLFKGPCTPSLEPSPEHLLLSFNWSGGDQSLELVNGAVGQAVPDFANPSLDYRPCRLCKVAMLKYFRMVAKEMKRDDLMSLPTYHEAKVRAESYQAAKHHLYAQMSLHEFGKWPQKQLVDIFPG</sequence>
<dbReference type="Pfam" id="PF02137">
    <property type="entry name" value="A_deamin"/>
    <property type="match status" value="1"/>
</dbReference>